<dbReference type="SMART" id="SM00257">
    <property type="entry name" value="LysM"/>
    <property type="match status" value="1"/>
</dbReference>
<dbReference type="KEGG" id="pacs:FAZ98_07670"/>
<feature type="domain" description="BON" evidence="1">
    <location>
        <begin position="37"/>
        <end position="107"/>
    </location>
</feature>
<evidence type="ECO:0000313" key="3">
    <source>
        <dbReference type="EMBL" id="QGZ61623.1"/>
    </source>
</evidence>
<dbReference type="AlphaFoldDB" id="A0A7Z2GGY7"/>
<dbReference type="InterPro" id="IPR018392">
    <property type="entry name" value="LysM"/>
</dbReference>
<dbReference type="OrthoDB" id="370541at2"/>
<evidence type="ECO:0000259" key="1">
    <source>
        <dbReference type="PROSITE" id="PS50914"/>
    </source>
</evidence>
<dbReference type="RefSeq" id="WP_158950316.1">
    <property type="nucleotide sequence ID" value="NZ_CP046913.1"/>
</dbReference>
<name>A0A7Z2GGY7_9BURK</name>
<dbReference type="Gene3D" id="3.10.350.10">
    <property type="entry name" value="LysM domain"/>
    <property type="match status" value="1"/>
</dbReference>
<gene>
    <name evidence="3" type="primary">lysM</name>
    <name evidence="3" type="ORF">FAZ98_07670</name>
</gene>
<dbReference type="InterPro" id="IPR007055">
    <property type="entry name" value="BON_dom"/>
</dbReference>
<dbReference type="EMBL" id="CP046913">
    <property type="protein sequence ID" value="QGZ61623.1"/>
    <property type="molecule type" value="Genomic_DNA"/>
</dbReference>
<dbReference type="PROSITE" id="PS50914">
    <property type="entry name" value="BON"/>
    <property type="match status" value="1"/>
</dbReference>
<dbReference type="PROSITE" id="PS51782">
    <property type="entry name" value="LYSM"/>
    <property type="match status" value="1"/>
</dbReference>
<evidence type="ECO:0000313" key="4">
    <source>
        <dbReference type="Proteomes" id="UP000433577"/>
    </source>
</evidence>
<organism evidence="3 4">
    <name type="scientific">Paraburkholderia acidisoli</name>
    <dbReference type="NCBI Taxonomy" id="2571748"/>
    <lineage>
        <taxon>Bacteria</taxon>
        <taxon>Pseudomonadati</taxon>
        <taxon>Pseudomonadota</taxon>
        <taxon>Betaproteobacteria</taxon>
        <taxon>Burkholderiales</taxon>
        <taxon>Burkholderiaceae</taxon>
        <taxon>Paraburkholderia</taxon>
    </lineage>
</organism>
<accession>A0A7Z2GGY7</accession>
<proteinExistence type="predicted"/>
<dbReference type="Proteomes" id="UP000433577">
    <property type="component" value="Chromosome 1"/>
</dbReference>
<reference evidence="3 4" key="1">
    <citation type="submission" date="2019-12" db="EMBL/GenBank/DDBJ databases">
        <title>Paraburkholderia acidiphila 7Q-K02 sp. nov and Paraburkholderia acidisoli DHF22 sp. nov., two strains isolated from forest soil.</title>
        <authorList>
            <person name="Gao Z."/>
            <person name="Qiu L."/>
        </authorList>
    </citation>
    <scope>NUCLEOTIDE SEQUENCE [LARGE SCALE GENOMIC DNA]</scope>
    <source>
        <strain evidence="3 4">DHF22</strain>
    </source>
</reference>
<dbReference type="Pfam" id="PF04972">
    <property type="entry name" value="BON"/>
    <property type="match status" value="1"/>
</dbReference>
<dbReference type="Pfam" id="PF01476">
    <property type="entry name" value="LysM"/>
    <property type="match status" value="1"/>
</dbReference>
<dbReference type="SUPFAM" id="SSF54106">
    <property type="entry name" value="LysM domain"/>
    <property type="match status" value="1"/>
</dbReference>
<feature type="domain" description="LysM" evidence="2">
    <location>
        <begin position="113"/>
        <end position="162"/>
    </location>
</feature>
<sequence length="166" mass="17281">MGIINFIKEAGEKLFGAASTPAAAATPAADPAANLADLNQKAGDAIAAYIRSQGLNADNLGVTYDGVSHTVTVTGTAADQPTKEKILVAAGNVQNVDKVNDQMSVTNPAPEAQHHTVVAGDNLWKIAEKYYGSGAKNDVIFQANTPMLKSPDKIYPGQVLVIPPLQ</sequence>
<dbReference type="NCBIfam" id="NF008399">
    <property type="entry name" value="PRK11198.1"/>
    <property type="match status" value="1"/>
</dbReference>
<dbReference type="InterPro" id="IPR036779">
    <property type="entry name" value="LysM_dom_sf"/>
</dbReference>
<evidence type="ECO:0000259" key="2">
    <source>
        <dbReference type="PROSITE" id="PS51782"/>
    </source>
</evidence>
<keyword evidence="4" id="KW-1185">Reference proteome</keyword>
<dbReference type="PANTHER" id="PTHR34700">
    <property type="entry name" value="POTASSIUM BINDING PROTEIN KBP"/>
    <property type="match status" value="1"/>
</dbReference>
<dbReference type="CDD" id="cd00118">
    <property type="entry name" value="LysM"/>
    <property type="match status" value="1"/>
</dbReference>
<dbReference type="InterPro" id="IPR052196">
    <property type="entry name" value="Bact_Kbp"/>
</dbReference>
<protein>
    <submittedName>
        <fullName evidence="3">Peptidoglycan-binding protein LysM</fullName>
    </submittedName>
</protein>
<dbReference type="PANTHER" id="PTHR34700:SF8">
    <property type="entry name" value="POTASSIUM BINDING PROTEIN KBP"/>
    <property type="match status" value="1"/>
</dbReference>